<keyword evidence="4" id="KW-1185">Reference proteome</keyword>
<dbReference type="InterPro" id="IPR004175">
    <property type="entry name" value="RNA_CPDase"/>
</dbReference>
<feature type="short sequence motif" description="HXTX 2" evidence="2">
    <location>
        <begin position="129"/>
        <end position="132"/>
    </location>
</feature>
<comment type="catalytic activity">
    <reaction evidence="2">
        <text>a 3'-end 2',3'-cyclophospho-ribonucleotide-RNA + H2O = a 3'-end 2'-phospho-ribonucleotide-RNA + H(+)</text>
        <dbReference type="Rhea" id="RHEA:11828"/>
        <dbReference type="Rhea" id="RHEA-COMP:10464"/>
        <dbReference type="Rhea" id="RHEA-COMP:17353"/>
        <dbReference type="ChEBI" id="CHEBI:15377"/>
        <dbReference type="ChEBI" id="CHEBI:15378"/>
        <dbReference type="ChEBI" id="CHEBI:83064"/>
        <dbReference type="ChEBI" id="CHEBI:173113"/>
        <dbReference type="EC" id="3.1.4.58"/>
    </reaction>
</comment>
<gene>
    <name evidence="3" type="primary">thpR</name>
    <name evidence="3" type="ORF">LRS13_17415</name>
</gene>
<feature type="active site" description="Proton acceptor" evidence="2">
    <location>
        <position position="129"/>
    </location>
</feature>
<comment type="similarity">
    <text evidence="2">Belongs to the 2H phosphoesterase superfamily. ThpR family.</text>
</comment>
<dbReference type="EC" id="3.1.4.58" evidence="2"/>
<dbReference type="Gene3D" id="3.90.1140.10">
    <property type="entry name" value="Cyclic phosphodiesterase"/>
    <property type="match status" value="1"/>
</dbReference>
<dbReference type="SUPFAM" id="SSF55144">
    <property type="entry name" value="LigT-like"/>
    <property type="match status" value="1"/>
</dbReference>
<keyword evidence="1 2" id="KW-0378">Hydrolase</keyword>
<reference evidence="4" key="1">
    <citation type="submission" date="2021-11" db="EMBL/GenBank/DDBJ databases">
        <title>Cultivation dependent microbiological survey of springs from the worlds oldest radium mine currently devoted to the extraction of radon-saturated water.</title>
        <authorList>
            <person name="Kapinusova G."/>
            <person name="Smrhova T."/>
            <person name="Strejcek M."/>
            <person name="Suman J."/>
            <person name="Jani K."/>
            <person name="Pajer P."/>
            <person name="Uhlik O."/>
        </authorList>
    </citation>
    <scope>NUCLEOTIDE SEQUENCE [LARGE SCALE GENOMIC DNA]</scope>
    <source>
        <strain evidence="4">J379</strain>
    </source>
</reference>
<proteinExistence type="inferred from homology"/>
<dbReference type="NCBIfam" id="TIGR02258">
    <property type="entry name" value="2_5_ligase"/>
    <property type="match status" value="1"/>
</dbReference>
<evidence type="ECO:0000313" key="3">
    <source>
        <dbReference type="EMBL" id="UUY02470.1"/>
    </source>
</evidence>
<evidence type="ECO:0000256" key="1">
    <source>
        <dbReference type="ARBA" id="ARBA00022801"/>
    </source>
</evidence>
<dbReference type="InterPro" id="IPR009097">
    <property type="entry name" value="Cyclic_Pdiesterase"/>
</dbReference>
<evidence type="ECO:0000256" key="2">
    <source>
        <dbReference type="HAMAP-Rule" id="MF_01940"/>
    </source>
</evidence>
<protein>
    <recommendedName>
        <fullName evidence="2">RNA 2',3'-cyclic phosphodiesterase</fullName>
        <shortName evidence="2">RNA 2',3'-CPDase</shortName>
        <ecNumber evidence="2">3.1.4.58</ecNumber>
    </recommendedName>
</protein>
<dbReference type="Pfam" id="PF13563">
    <property type="entry name" value="2_5_RNA_ligase2"/>
    <property type="match status" value="1"/>
</dbReference>
<dbReference type="HAMAP" id="MF_01940">
    <property type="entry name" value="RNA_CPDase"/>
    <property type="match status" value="1"/>
</dbReference>
<comment type="function">
    <text evidence="2">Hydrolyzes RNA 2',3'-cyclic phosphodiester to an RNA 2'-phosphomonoester.</text>
</comment>
<sequence>MTDTARLFVAVDLPDGVRAMLAAWARRYVGDRDDLRIVPAEALHLTLAFLGDRPVACIDELGTALSECAEGPVPLGVGAPLWLAPRRPHVLTVAVQDPAGALAALHRAVEAALTDTVGYVPDARAFRPHVTVARVRRGARVRPWELPAPDAARFRAVAVGLYRSRLGAGGAQYEVLARVALPRPG</sequence>
<name>A0ABY5PD87_9ACTN</name>
<dbReference type="PANTHER" id="PTHR35561">
    <property type="entry name" value="RNA 2',3'-CYCLIC PHOSPHODIESTERASE"/>
    <property type="match status" value="1"/>
</dbReference>
<dbReference type="PANTHER" id="PTHR35561:SF1">
    <property type="entry name" value="RNA 2',3'-CYCLIC PHOSPHODIESTERASE"/>
    <property type="match status" value="1"/>
</dbReference>
<accession>A0ABY5PD87</accession>
<dbReference type="Proteomes" id="UP001058860">
    <property type="component" value="Chromosome"/>
</dbReference>
<dbReference type="EMBL" id="CP088295">
    <property type="protein sequence ID" value="UUY02470.1"/>
    <property type="molecule type" value="Genomic_DNA"/>
</dbReference>
<feature type="short sequence motif" description="HXTX 1" evidence="2">
    <location>
        <begin position="44"/>
        <end position="47"/>
    </location>
</feature>
<dbReference type="RefSeq" id="WP_353862997.1">
    <property type="nucleotide sequence ID" value="NZ_CP088295.1"/>
</dbReference>
<feature type="active site" description="Proton donor" evidence="2">
    <location>
        <position position="44"/>
    </location>
</feature>
<evidence type="ECO:0000313" key="4">
    <source>
        <dbReference type="Proteomes" id="UP001058860"/>
    </source>
</evidence>
<organism evidence="3 4">
    <name type="scientific">Svornostia abyssi</name>
    <dbReference type="NCBI Taxonomy" id="2898438"/>
    <lineage>
        <taxon>Bacteria</taxon>
        <taxon>Bacillati</taxon>
        <taxon>Actinomycetota</taxon>
        <taxon>Thermoleophilia</taxon>
        <taxon>Solirubrobacterales</taxon>
        <taxon>Baekduiaceae</taxon>
        <taxon>Svornostia</taxon>
    </lineage>
</organism>